<keyword evidence="1" id="KW-0723">Serine/threonine-protein kinase</keyword>
<dbReference type="RefSeq" id="WP_252818275.1">
    <property type="nucleotide sequence ID" value="NZ_JAMXQS010000004.1"/>
</dbReference>
<keyword evidence="2" id="KW-1185">Reference proteome</keyword>
<proteinExistence type="predicted"/>
<dbReference type="GO" id="GO:0004674">
    <property type="term" value="F:protein serine/threonine kinase activity"/>
    <property type="evidence" value="ECO:0007669"/>
    <property type="project" value="UniProtKB-KW"/>
</dbReference>
<dbReference type="EMBL" id="JAMXQS010000004">
    <property type="protein sequence ID" value="MCO6050019.1"/>
    <property type="molecule type" value="Genomic_DNA"/>
</dbReference>
<protein>
    <submittedName>
        <fullName evidence="1">Serine/threonine protein kinase</fullName>
    </submittedName>
</protein>
<comment type="caution">
    <text evidence="1">The sequence shown here is derived from an EMBL/GenBank/DDBJ whole genome shotgun (WGS) entry which is preliminary data.</text>
</comment>
<organism evidence="1 2">
    <name type="scientific">Mesorhizobium liriopis</name>
    <dbReference type="NCBI Taxonomy" id="2953882"/>
    <lineage>
        <taxon>Bacteria</taxon>
        <taxon>Pseudomonadati</taxon>
        <taxon>Pseudomonadota</taxon>
        <taxon>Alphaproteobacteria</taxon>
        <taxon>Hyphomicrobiales</taxon>
        <taxon>Phyllobacteriaceae</taxon>
        <taxon>Mesorhizobium</taxon>
    </lineage>
</organism>
<dbReference type="Proteomes" id="UP001205906">
    <property type="component" value="Unassembled WGS sequence"/>
</dbReference>
<evidence type="ECO:0000313" key="1">
    <source>
        <dbReference type="EMBL" id="MCO6050019.1"/>
    </source>
</evidence>
<sequence>MTAFLTDAVLKRDVFSETQKGHLAVDPATPVIRRIVTASPWWSRPLAWWLAKREIGALRALTGLKGTPRLIETDANGLLRTWTEGTPLHLARPSDPAWYRDAHRLLRSFRRRNLTHNDLAKPQNWLMSPDGRACVIDFQLASVHSKRGWLFKAMAYEDFRHLLKQRRSFAPQLMTPTAKRILKRRSLPSRIWMNTGKKLYNLVTRGIFNWSDGEGTGDRIDREGAAITSALKARPSVRDVALVPFPLPSKGTGIYAFIEGDGPEAAPKGADLVQVVARLPRRADGSVRSDLLQLVAMNQMTELDRAFEGDPELAALMRPVIDGRLNFTDRRISSLEAKAS</sequence>
<name>A0ABT1C5C5_9HYPH</name>
<dbReference type="SUPFAM" id="SSF56112">
    <property type="entry name" value="Protein kinase-like (PK-like)"/>
    <property type="match status" value="1"/>
</dbReference>
<gene>
    <name evidence="1" type="ORF">NGM99_09465</name>
</gene>
<accession>A0ABT1C5C5</accession>
<keyword evidence="1" id="KW-0808">Transferase</keyword>
<dbReference type="InterPro" id="IPR011009">
    <property type="entry name" value="Kinase-like_dom_sf"/>
</dbReference>
<reference evidence="1 2" key="1">
    <citation type="submission" date="2022-06" db="EMBL/GenBank/DDBJ databases">
        <title>Mesorhizobium sp. strain RP14 Genome sequencing and assembly.</title>
        <authorList>
            <person name="Kim I."/>
        </authorList>
    </citation>
    <scope>NUCLEOTIDE SEQUENCE [LARGE SCALE GENOMIC DNA]</scope>
    <source>
        <strain evidence="2">RP14(2022)</strain>
    </source>
</reference>
<keyword evidence="1" id="KW-0418">Kinase</keyword>
<evidence type="ECO:0000313" key="2">
    <source>
        <dbReference type="Proteomes" id="UP001205906"/>
    </source>
</evidence>